<proteinExistence type="predicted"/>
<accession>A0A8J5IB17</accession>
<reference evidence="1" key="1">
    <citation type="submission" date="2021-01" db="EMBL/GenBank/DDBJ databases">
        <title>Phytophthora aleatoria, a newly-described species from Pinus radiata is distinct from Phytophthora cactorum isolates based on comparative genomics.</title>
        <authorList>
            <person name="Mcdougal R."/>
            <person name="Panda P."/>
            <person name="Williams N."/>
            <person name="Studholme D.J."/>
        </authorList>
    </citation>
    <scope>NUCLEOTIDE SEQUENCE</scope>
    <source>
        <strain evidence="1">NZFS 4037</strain>
    </source>
</reference>
<comment type="caution">
    <text evidence="1">The sequence shown here is derived from an EMBL/GenBank/DDBJ whole genome shotgun (WGS) entry which is preliminary data.</text>
</comment>
<dbReference type="PANTHER" id="PTHR13510">
    <property type="entry name" value="FYVE-FINGER-CONTAINING RAB5 EFFECTOR PROTEIN RABENOSYN-5-RELATED"/>
    <property type="match status" value="1"/>
</dbReference>
<evidence type="ECO:0000313" key="2">
    <source>
        <dbReference type="Proteomes" id="UP000709295"/>
    </source>
</evidence>
<dbReference type="PANTHER" id="PTHR13510:SF44">
    <property type="entry name" value="RABENOSYN-5"/>
    <property type="match status" value="1"/>
</dbReference>
<keyword evidence="2" id="KW-1185">Reference proteome</keyword>
<dbReference type="EMBL" id="JAENGY010000943">
    <property type="protein sequence ID" value="KAG6954446.1"/>
    <property type="molecule type" value="Genomic_DNA"/>
</dbReference>
<dbReference type="AlphaFoldDB" id="A0A8J5IB17"/>
<evidence type="ECO:0000313" key="1">
    <source>
        <dbReference type="EMBL" id="KAG6954446.1"/>
    </source>
</evidence>
<sequence>MHSVDIPEIHSLPGRVRAKLSVCFFFRQMSETSVSIHAMAMMDPMSDGARRVVVPRFVKVILSSFQHSKGNKTRKFALELNTLRANHTCITCGKRVWRFIGPHIRCSLCFGFVCSSCKIEQMPKFQTSAIQTNDVLDSTRRGLPFDTPSCVRVPHTSTQQQDIQDGYWGFRVASHFYERWAMMAYDKAPSK</sequence>
<protein>
    <recommendedName>
        <fullName evidence="3">FYVE zinc finger domain-containing protein</fullName>
    </recommendedName>
</protein>
<dbReference type="Proteomes" id="UP000709295">
    <property type="component" value="Unassembled WGS sequence"/>
</dbReference>
<evidence type="ECO:0008006" key="3">
    <source>
        <dbReference type="Google" id="ProtNLM"/>
    </source>
</evidence>
<dbReference type="InterPro" id="IPR052727">
    <property type="entry name" value="Rab4/Rab5_effector"/>
</dbReference>
<gene>
    <name evidence="1" type="ORF">JG688_00012336</name>
</gene>
<organism evidence="1 2">
    <name type="scientific">Phytophthora aleatoria</name>
    <dbReference type="NCBI Taxonomy" id="2496075"/>
    <lineage>
        <taxon>Eukaryota</taxon>
        <taxon>Sar</taxon>
        <taxon>Stramenopiles</taxon>
        <taxon>Oomycota</taxon>
        <taxon>Peronosporomycetes</taxon>
        <taxon>Peronosporales</taxon>
        <taxon>Peronosporaceae</taxon>
        <taxon>Phytophthora</taxon>
    </lineage>
</organism>
<name>A0A8J5IB17_9STRA</name>